<organism evidence="1 2">
    <name type="scientific">Dinghuibacter silviterrae</name>
    <dbReference type="NCBI Taxonomy" id="1539049"/>
    <lineage>
        <taxon>Bacteria</taxon>
        <taxon>Pseudomonadati</taxon>
        <taxon>Bacteroidota</taxon>
        <taxon>Chitinophagia</taxon>
        <taxon>Chitinophagales</taxon>
        <taxon>Chitinophagaceae</taxon>
        <taxon>Dinghuibacter</taxon>
    </lineage>
</organism>
<dbReference type="Proteomes" id="UP000294498">
    <property type="component" value="Unassembled WGS sequence"/>
</dbReference>
<comment type="caution">
    <text evidence="1">The sequence shown here is derived from an EMBL/GenBank/DDBJ whole genome shotgun (WGS) entry which is preliminary data.</text>
</comment>
<evidence type="ECO:0000313" key="1">
    <source>
        <dbReference type="EMBL" id="TDW96555.1"/>
    </source>
</evidence>
<name>A0A4R8DGE6_9BACT</name>
<evidence type="ECO:0000313" key="2">
    <source>
        <dbReference type="Proteomes" id="UP000294498"/>
    </source>
</evidence>
<dbReference type="RefSeq" id="WP_133997196.1">
    <property type="nucleotide sequence ID" value="NZ_SODV01000002.1"/>
</dbReference>
<keyword evidence="2" id="KW-1185">Reference proteome</keyword>
<sequence>MNLRSFRKKLLDKKPRLRRILTRIENDPPPGIEHMAVGADALTWKEVDCLTCGNCCRSMTPTFTKEDVIRIAAHLSMTPDEFRKKWLYKDTDGDWMNKSRPCQFFNTEDFKCSIYEVRPADCSGFPHLTKRKTLDYIHVYKQNVEYCPATQRWVEHLEGMITGKKVPPATPLELRQP</sequence>
<dbReference type="EMBL" id="SODV01000002">
    <property type="protein sequence ID" value="TDW96555.1"/>
    <property type="molecule type" value="Genomic_DNA"/>
</dbReference>
<dbReference type="AlphaFoldDB" id="A0A4R8DGE6"/>
<dbReference type="PANTHER" id="PTHR35866:SF1">
    <property type="entry name" value="YKGJ FAMILY CYSTEINE CLUSTER PROTEIN"/>
    <property type="match status" value="1"/>
</dbReference>
<dbReference type="Pfam" id="PF03692">
    <property type="entry name" value="CxxCxxCC"/>
    <property type="match status" value="1"/>
</dbReference>
<proteinExistence type="predicted"/>
<gene>
    <name evidence="1" type="ORF">EDB95_4386</name>
</gene>
<dbReference type="InterPro" id="IPR005358">
    <property type="entry name" value="Puta_zinc/iron-chelating_dom"/>
</dbReference>
<accession>A0A4R8DGE6</accession>
<reference evidence="1 2" key="1">
    <citation type="submission" date="2019-03" db="EMBL/GenBank/DDBJ databases">
        <title>Genomic Encyclopedia of Type Strains, Phase IV (KMG-IV): sequencing the most valuable type-strain genomes for metagenomic binning, comparative biology and taxonomic classification.</title>
        <authorList>
            <person name="Goeker M."/>
        </authorList>
    </citation>
    <scope>NUCLEOTIDE SEQUENCE [LARGE SCALE GENOMIC DNA]</scope>
    <source>
        <strain evidence="1 2">DSM 100059</strain>
    </source>
</reference>
<dbReference type="OrthoDB" id="665764at2"/>
<protein>
    <submittedName>
        <fullName evidence="1">Uncharacterized protein</fullName>
    </submittedName>
</protein>
<dbReference type="PANTHER" id="PTHR35866">
    <property type="entry name" value="PUTATIVE-RELATED"/>
    <property type="match status" value="1"/>
</dbReference>